<proteinExistence type="predicted"/>
<keyword evidence="3" id="KW-1185">Reference proteome</keyword>
<sequence>MQQPHHPSSNSLRYLIAAVVGIALMLGAYFMHINAQADRERAMAAERLALCQQVARVASVTANGSLDVRDTCEQLSEQSQKSTPQL</sequence>
<protein>
    <submittedName>
        <fullName evidence="2">Uncharacterized protein</fullName>
    </submittedName>
</protein>
<evidence type="ECO:0000313" key="3">
    <source>
        <dbReference type="Proteomes" id="UP001164116"/>
    </source>
</evidence>
<organism evidence="2 3">
    <name type="scientific">Pseudomonas quebecensis</name>
    <dbReference type="NCBI Taxonomy" id="2995174"/>
    <lineage>
        <taxon>Bacteria</taxon>
        <taxon>Pseudomonadati</taxon>
        <taxon>Pseudomonadota</taxon>
        <taxon>Gammaproteobacteria</taxon>
        <taxon>Pseudomonadales</taxon>
        <taxon>Pseudomonadaceae</taxon>
        <taxon>Pseudomonas</taxon>
    </lineage>
</organism>
<name>A0ABY6QAZ5_9PSED</name>
<reference evidence="2" key="1">
    <citation type="submission" date="2022-11" db="EMBL/GenBank/DDBJ databases">
        <title>Taxonomic description of a new Pseudomonas species.</title>
        <authorList>
            <person name="Tambong J.T."/>
        </authorList>
    </citation>
    <scope>NUCLEOTIDE SEQUENCE</scope>
    <source>
        <strain evidence="2">S1Bt42</strain>
    </source>
</reference>
<keyword evidence="1" id="KW-0812">Transmembrane</keyword>
<keyword evidence="1" id="KW-0472">Membrane</keyword>
<gene>
    <name evidence="2" type="ORF">OSC50_13770</name>
</gene>
<dbReference type="RefSeq" id="WP_253506898.1">
    <property type="nucleotide sequence ID" value="NZ_CP112866.1"/>
</dbReference>
<accession>A0ABY6QAZ5</accession>
<dbReference type="Proteomes" id="UP001164116">
    <property type="component" value="Chromosome"/>
</dbReference>
<dbReference type="EMBL" id="CP112866">
    <property type="protein sequence ID" value="UZW16470.1"/>
    <property type="molecule type" value="Genomic_DNA"/>
</dbReference>
<feature type="transmembrane region" description="Helical" evidence="1">
    <location>
        <begin position="12"/>
        <end position="31"/>
    </location>
</feature>
<evidence type="ECO:0000256" key="1">
    <source>
        <dbReference type="SAM" id="Phobius"/>
    </source>
</evidence>
<evidence type="ECO:0000313" key="2">
    <source>
        <dbReference type="EMBL" id="UZW16470.1"/>
    </source>
</evidence>
<keyword evidence="1" id="KW-1133">Transmembrane helix</keyword>